<dbReference type="AlphaFoldDB" id="A0A120FQ16"/>
<feature type="domain" description="Ketoreductase" evidence="2">
    <location>
        <begin position="10"/>
        <end position="197"/>
    </location>
</feature>
<dbReference type="GO" id="GO:0030497">
    <property type="term" value="P:fatty acid elongation"/>
    <property type="evidence" value="ECO:0007669"/>
    <property type="project" value="TreeGrafter"/>
</dbReference>
<keyword evidence="4" id="KW-1185">Reference proteome</keyword>
<gene>
    <name evidence="3" type="ORF">AS156_37200</name>
</gene>
<dbReference type="Proteomes" id="UP000057737">
    <property type="component" value="Unassembled WGS sequence"/>
</dbReference>
<reference evidence="3 4" key="1">
    <citation type="submission" date="2015-11" db="EMBL/GenBank/DDBJ databases">
        <title>Draft Genome Sequence of the Strain BR 10303 (Bradyrhizobium sp.) isolated from nodules of Centrolobium paraense.</title>
        <authorList>
            <person name="Zelli J.E."/>
            <person name="Simoes-Araujo J.L."/>
            <person name="Barauna A.C."/>
            <person name="Silva K."/>
        </authorList>
    </citation>
    <scope>NUCLEOTIDE SEQUENCE [LARGE SCALE GENOMIC DNA]</scope>
    <source>
        <strain evidence="3 4">BR 10303</strain>
    </source>
</reference>
<accession>A0A120FQ16</accession>
<dbReference type="InterPro" id="IPR020904">
    <property type="entry name" value="Sc_DH/Rdtase_CS"/>
</dbReference>
<protein>
    <submittedName>
        <fullName evidence="3">2-deoxy-D-gluconate 3-dehydrogenase</fullName>
    </submittedName>
</protein>
<dbReference type="SMART" id="SM00822">
    <property type="entry name" value="PKS_KR"/>
    <property type="match status" value="1"/>
</dbReference>
<dbReference type="SUPFAM" id="SSF51735">
    <property type="entry name" value="NAD(P)-binding Rossmann-fold domains"/>
    <property type="match status" value="1"/>
</dbReference>
<proteinExistence type="inferred from homology"/>
<evidence type="ECO:0000313" key="3">
    <source>
        <dbReference type="EMBL" id="KWV57847.1"/>
    </source>
</evidence>
<sequence>MSGIFDLTGRVAVITGGNGGIGLGIAQALNAAGCNVAIWGRNAEKNAAAAASMAAGPGKVATQFCDVSDPGSVKTAMKVTLDTFGRVDGCFANAGIGGGGRRAFIDRTEEEWRRMFATNLDGVFHVFQVAARHMTERADAGDKFGRLVATSSLASLFGTARNEHYAGTKAALNALCRALGVELARYGVTANAILPGWIKSDMTAGIMANDKFVANVMPRIPVRRFGEPSDFGGIAVYIMSKASSYHTADCFVIDGGYTAF</sequence>
<dbReference type="RefSeq" id="WP_066504413.1">
    <property type="nucleotide sequence ID" value="NZ_LNCU01000040.1"/>
</dbReference>
<dbReference type="OrthoDB" id="9796652at2"/>
<dbReference type="Gene3D" id="3.40.50.720">
    <property type="entry name" value="NAD(P)-binding Rossmann-like Domain"/>
    <property type="match status" value="1"/>
</dbReference>
<dbReference type="PRINTS" id="PR00081">
    <property type="entry name" value="GDHRDH"/>
</dbReference>
<evidence type="ECO:0000256" key="1">
    <source>
        <dbReference type="ARBA" id="ARBA00006484"/>
    </source>
</evidence>
<dbReference type="PANTHER" id="PTHR42760">
    <property type="entry name" value="SHORT-CHAIN DEHYDROGENASES/REDUCTASES FAMILY MEMBER"/>
    <property type="match status" value="1"/>
</dbReference>
<dbReference type="InterPro" id="IPR057326">
    <property type="entry name" value="KR_dom"/>
</dbReference>
<comment type="caution">
    <text evidence="3">The sequence shown here is derived from an EMBL/GenBank/DDBJ whole genome shotgun (WGS) entry which is preliminary data.</text>
</comment>
<dbReference type="PANTHER" id="PTHR42760:SF40">
    <property type="entry name" value="3-OXOACYL-[ACYL-CARRIER-PROTEIN] REDUCTASE, CHLOROPLASTIC"/>
    <property type="match status" value="1"/>
</dbReference>
<dbReference type="GO" id="GO:0016616">
    <property type="term" value="F:oxidoreductase activity, acting on the CH-OH group of donors, NAD or NADP as acceptor"/>
    <property type="evidence" value="ECO:0007669"/>
    <property type="project" value="TreeGrafter"/>
</dbReference>
<dbReference type="InterPro" id="IPR002347">
    <property type="entry name" value="SDR_fam"/>
</dbReference>
<dbReference type="Pfam" id="PF13561">
    <property type="entry name" value="adh_short_C2"/>
    <property type="match status" value="1"/>
</dbReference>
<dbReference type="EMBL" id="LNCU01000040">
    <property type="protein sequence ID" value="KWV57847.1"/>
    <property type="molecule type" value="Genomic_DNA"/>
</dbReference>
<name>A0A120FQ16_9BRAD</name>
<dbReference type="InterPro" id="IPR036291">
    <property type="entry name" value="NAD(P)-bd_dom_sf"/>
</dbReference>
<organism evidence="3 4">
    <name type="scientific">Bradyrhizobium macuxiense</name>
    <dbReference type="NCBI Taxonomy" id="1755647"/>
    <lineage>
        <taxon>Bacteria</taxon>
        <taxon>Pseudomonadati</taxon>
        <taxon>Pseudomonadota</taxon>
        <taxon>Alphaproteobacteria</taxon>
        <taxon>Hyphomicrobiales</taxon>
        <taxon>Nitrobacteraceae</taxon>
        <taxon>Bradyrhizobium</taxon>
    </lineage>
</organism>
<comment type="similarity">
    <text evidence="1">Belongs to the short-chain dehydrogenases/reductases (SDR) family.</text>
</comment>
<evidence type="ECO:0000313" key="4">
    <source>
        <dbReference type="Proteomes" id="UP000057737"/>
    </source>
</evidence>
<dbReference type="PROSITE" id="PS00061">
    <property type="entry name" value="ADH_SHORT"/>
    <property type="match status" value="1"/>
</dbReference>
<dbReference type="FunFam" id="3.40.50.720:FF:000084">
    <property type="entry name" value="Short-chain dehydrogenase reductase"/>
    <property type="match status" value="1"/>
</dbReference>
<evidence type="ECO:0000259" key="2">
    <source>
        <dbReference type="SMART" id="SM00822"/>
    </source>
</evidence>